<dbReference type="EMBL" id="JAERRB010000021">
    <property type="protein sequence ID" value="MBL0745922.1"/>
    <property type="molecule type" value="Genomic_DNA"/>
</dbReference>
<protein>
    <submittedName>
        <fullName evidence="6">8-amino-7-oxononanoate synthase</fullName>
    </submittedName>
</protein>
<dbReference type="Pfam" id="PF00155">
    <property type="entry name" value="Aminotran_1_2"/>
    <property type="match status" value="1"/>
</dbReference>
<dbReference type="PANTHER" id="PTHR13693">
    <property type="entry name" value="CLASS II AMINOTRANSFERASE/8-AMINO-7-OXONONANOATE SYNTHASE"/>
    <property type="match status" value="1"/>
</dbReference>
<evidence type="ECO:0000256" key="4">
    <source>
        <dbReference type="ARBA" id="ARBA00022898"/>
    </source>
</evidence>
<keyword evidence="4" id="KW-0663">Pyridoxal phosphate</keyword>
<comment type="similarity">
    <text evidence="2">Belongs to the class-II pyridoxal-phosphate-dependent aminotransferase family. BioF subfamily.</text>
</comment>
<keyword evidence="7" id="KW-1185">Reference proteome</keyword>
<evidence type="ECO:0000256" key="1">
    <source>
        <dbReference type="ARBA" id="ARBA00001933"/>
    </source>
</evidence>
<evidence type="ECO:0000313" key="7">
    <source>
        <dbReference type="Proteomes" id="UP000613030"/>
    </source>
</evidence>
<reference evidence="6 7" key="1">
    <citation type="submission" date="2021-01" db="EMBL/GenBank/DDBJ databases">
        <title>Chryseolinea sp. Jin1 Genome sequencing and assembly.</title>
        <authorList>
            <person name="Kim I."/>
        </authorList>
    </citation>
    <scope>NUCLEOTIDE SEQUENCE [LARGE SCALE GENOMIC DNA]</scope>
    <source>
        <strain evidence="6 7">Jin1</strain>
    </source>
</reference>
<comment type="caution">
    <text evidence="6">The sequence shown here is derived from an EMBL/GenBank/DDBJ whole genome shotgun (WGS) entry which is preliminary data.</text>
</comment>
<dbReference type="InterPro" id="IPR015424">
    <property type="entry name" value="PyrdxlP-dep_Trfase"/>
</dbReference>
<evidence type="ECO:0000256" key="2">
    <source>
        <dbReference type="ARBA" id="ARBA00010008"/>
    </source>
</evidence>
<sequence>MESLDPLLEKRLAERRDKGLERTLKIARPGLVDFTSNDYLGLSRSPELFESILAHTSSPQPNGSTGSRLLSGNSAAHEALEKKLATIFKSETTLLFAAGYNANLAVLSSLPQRGDTILYDELAHASMKDGARLSLAKRLNFKHNDLHDLEQKLKNAQGQIFIAVESIYSMDGDECPLRELTLLAEKHNAIIILDEAHSTGVMGHNGNGLAVSLGLQDKIGVRIYTFGKAMGIHGACVAGSKRLRNYLINFSRPFIYTTAISHHSVATMACAFDYLQQNMPLQTMLRERIMLYTKSVADLPNRTFSNSAIQTVIFPGNEVVRQVALSLQQKGFDVRPILSPTVPTGTERLRICLHVYNTEEEIARLTHELRTLALSGVMNNG</sequence>
<dbReference type="PANTHER" id="PTHR13693:SF77">
    <property type="entry name" value="8-AMINO-7-OXONONANOATE SYNTHASE"/>
    <property type="match status" value="1"/>
</dbReference>
<dbReference type="InterPro" id="IPR004839">
    <property type="entry name" value="Aminotransferase_I/II_large"/>
</dbReference>
<gene>
    <name evidence="6" type="ORF">JI741_32105</name>
</gene>
<dbReference type="SUPFAM" id="SSF53383">
    <property type="entry name" value="PLP-dependent transferases"/>
    <property type="match status" value="1"/>
</dbReference>
<keyword evidence="3" id="KW-0808">Transferase</keyword>
<evidence type="ECO:0000259" key="5">
    <source>
        <dbReference type="Pfam" id="PF00155"/>
    </source>
</evidence>
<comment type="cofactor">
    <cofactor evidence="1">
        <name>pyridoxal 5'-phosphate</name>
        <dbReference type="ChEBI" id="CHEBI:597326"/>
    </cofactor>
</comment>
<dbReference type="Gene3D" id="3.40.640.10">
    <property type="entry name" value="Type I PLP-dependent aspartate aminotransferase-like (Major domain)"/>
    <property type="match status" value="1"/>
</dbReference>
<dbReference type="Gene3D" id="3.90.1150.10">
    <property type="entry name" value="Aspartate Aminotransferase, domain 1"/>
    <property type="match status" value="1"/>
</dbReference>
<evidence type="ECO:0000313" key="6">
    <source>
        <dbReference type="EMBL" id="MBL0745922.1"/>
    </source>
</evidence>
<dbReference type="RefSeq" id="WP_202016634.1">
    <property type="nucleotide sequence ID" value="NZ_JAERRB010000021.1"/>
</dbReference>
<dbReference type="InterPro" id="IPR015422">
    <property type="entry name" value="PyrdxlP-dep_Trfase_small"/>
</dbReference>
<name>A0ABS1L343_9BACT</name>
<feature type="domain" description="Aminotransferase class I/classII large" evidence="5">
    <location>
        <begin position="31"/>
        <end position="366"/>
    </location>
</feature>
<dbReference type="Proteomes" id="UP000613030">
    <property type="component" value="Unassembled WGS sequence"/>
</dbReference>
<accession>A0ABS1L343</accession>
<evidence type="ECO:0000256" key="3">
    <source>
        <dbReference type="ARBA" id="ARBA00022679"/>
    </source>
</evidence>
<dbReference type="InterPro" id="IPR050087">
    <property type="entry name" value="AON_synthase_class-II"/>
</dbReference>
<organism evidence="6 7">
    <name type="scientific">Chryseolinea lacunae</name>
    <dbReference type="NCBI Taxonomy" id="2801331"/>
    <lineage>
        <taxon>Bacteria</taxon>
        <taxon>Pseudomonadati</taxon>
        <taxon>Bacteroidota</taxon>
        <taxon>Cytophagia</taxon>
        <taxon>Cytophagales</taxon>
        <taxon>Fulvivirgaceae</taxon>
        <taxon>Chryseolinea</taxon>
    </lineage>
</organism>
<proteinExistence type="inferred from homology"/>
<dbReference type="InterPro" id="IPR015421">
    <property type="entry name" value="PyrdxlP-dep_Trfase_major"/>
</dbReference>